<sequence>MIRIKQILSLFALISTQLISAQKTVVVDESIYLHANASTFVSGETLLYKVYCLKSSDKTPSVLSKIAYVELVDSNKKPVLKTKIVLENSCGQGEYFIPTTLKTGKYKLIGYTSWILNKATSDLFQMDITIINPFKADEKNASDNILKTNQGNSNLAVSTNEIISKDNNISSENLKFNLNKKTFTNRELVDLKIESLNPLFKDGTYSLSVRKIDSLPSKKAVNPIDFLLTNQKTIIDLENQKNNIVLPELRGENISGKIIAKDPNRKVENIAIAFSLPGKSFAFKIVMTDPNGAFNFTINKANYNTNIIVQIIDDHADYYTLSLDNPHQIDYSKLIFPANENLSYFYKESLLNRSISTQIENAYFYKKTDNLINPVDVDPFYSSFEKEYILDDYTRFKTLKETITEVATEIYLKQLNNNYYLHVMDPNVFPQLPEPALVLIDGLLLQNQNDLINYNMKNIFKIDLIAGRYYVGATSFNGLICLTTFNKDFKSNQSESSMMKAAILRPQPKKVYYKIDYSDLSKNERIPDYRYQLLWLPQLTLASNENPISFYTSDLTGTFEISLEGFTDQGIPVSLKDTFEVQ</sequence>
<evidence type="ECO:0000313" key="3">
    <source>
        <dbReference type="Proteomes" id="UP000812031"/>
    </source>
</evidence>
<feature type="chain" id="PRO_5046032832" description="MG2 domain-containing protein" evidence="1">
    <location>
        <begin position="22"/>
        <end position="582"/>
    </location>
</feature>
<dbReference type="EMBL" id="JAHWYN010000003">
    <property type="protein sequence ID" value="MBW4359742.1"/>
    <property type="molecule type" value="Genomic_DNA"/>
</dbReference>
<evidence type="ECO:0000256" key="1">
    <source>
        <dbReference type="SAM" id="SignalP"/>
    </source>
</evidence>
<accession>A0ABS6XSU3</accession>
<evidence type="ECO:0008006" key="4">
    <source>
        <dbReference type="Google" id="ProtNLM"/>
    </source>
</evidence>
<reference evidence="2 3" key="1">
    <citation type="submission" date="2021-07" db="EMBL/GenBank/DDBJ databases">
        <title>Flavobacterium sp. nov. isolated from sediment on the Taihu Lake.</title>
        <authorList>
            <person name="Qu J.-H."/>
        </authorList>
    </citation>
    <scope>NUCLEOTIDE SEQUENCE [LARGE SCALE GENOMIC DNA]</scope>
    <source>
        <strain evidence="2 3">NAS39</strain>
    </source>
</reference>
<name>A0ABS6XSU3_9FLAO</name>
<organism evidence="2 3">
    <name type="scientific">Flavobacterium taihuense</name>
    <dbReference type="NCBI Taxonomy" id="2857508"/>
    <lineage>
        <taxon>Bacteria</taxon>
        <taxon>Pseudomonadati</taxon>
        <taxon>Bacteroidota</taxon>
        <taxon>Flavobacteriia</taxon>
        <taxon>Flavobacteriales</taxon>
        <taxon>Flavobacteriaceae</taxon>
        <taxon>Flavobacterium</taxon>
    </lineage>
</organism>
<dbReference type="Proteomes" id="UP000812031">
    <property type="component" value="Unassembled WGS sequence"/>
</dbReference>
<comment type="caution">
    <text evidence="2">The sequence shown here is derived from an EMBL/GenBank/DDBJ whole genome shotgun (WGS) entry which is preliminary data.</text>
</comment>
<evidence type="ECO:0000313" key="2">
    <source>
        <dbReference type="EMBL" id="MBW4359742.1"/>
    </source>
</evidence>
<gene>
    <name evidence="2" type="ORF">KZH69_04515</name>
</gene>
<protein>
    <recommendedName>
        <fullName evidence="4">MG2 domain-containing protein</fullName>
    </recommendedName>
</protein>
<dbReference type="RefSeq" id="WP_219316266.1">
    <property type="nucleotide sequence ID" value="NZ_JAHWYN010000003.1"/>
</dbReference>
<proteinExistence type="predicted"/>
<feature type="signal peptide" evidence="1">
    <location>
        <begin position="1"/>
        <end position="21"/>
    </location>
</feature>
<keyword evidence="3" id="KW-1185">Reference proteome</keyword>
<keyword evidence="1" id="KW-0732">Signal</keyword>